<accession>A0A7Y9GFF8</accession>
<dbReference type="InterPro" id="IPR004276">
    <property type="entry name" value="GlycoTrans_28_N"/>
</dbReference>
<name>A0A7Y9GFF8_9ACTN</name>
<dbReference type="FunFam" id="3.40.50.2000:FF:000009">
    <property type="entry name" value="Sterol 3-beta-glucosyltransferase UGT80A2"/>
    <property type="match status" value="1"/>
</dbReference>
<dbReference type="RefSeq" id="WP_179836087.1">
    <property type="nucleotide sequence ID" value="NZ_BMRD01000020.1"/>
</dbReference>
<feature type="domain" description="Erythromycin biosynthesis protein CIII-like C-terminal" evidence="2">
    <location>
        <begin position="318"/>
        <end position="400"/>
    </location>
</feature>
<dbReference type="SUPFAM" id="SSF53756">
    <property type="entry name" value="UDP-Glycosyltransferase/glycogen phosphorylase"/>
    <property type="match status" value="1"/>
</dbReference>
<dbReference type="CDD" id="cd03784">
    <property type="entry name" value="GT1_Gtf-like"/>
    <property type="match status" value="1"/>
</dbReference>
<dbReference type="GO" id="GO:0005975">
    <property type="term" value="P:carbohydrate metabolic process"/>
    <property type="evidence" value="ECO:0007669"/>
    <property type="project" value="InterPro"/>
</dbReference>
<feature type="domain" description="Glycosyltransferase family 28 N-terminal" evidence="1">
    <location>
        <begin position="3"/>
        <end position="88"/>
    </location>
</feature>
<dbReference type="EMBL" id="JACCBT010000001">
    <property type="protein sequence ID" value="NYE15389.1"/>
    <property type="molecule type" value="Genomic_DNA"/>
</dbReference>
<evidence type="ECO:0000313" key="3">
    <source>
        <dbReference type="EMBL" id="NYE15389.1"/>
    </source>
</evidence>
<dbReference type="Proteomes" id="UP000591272">
    <property type="component" value="Unassembled WGS sequence"/>
</dbReference>
<dbReference type="InterPro" id="IPR010610">
    <property type="entry name" value="EryCIII-like_C"/>
</dbReference>
<proteinExistence type="predicted"/>
<keyword evidence="4" id="KW-1185">Reference proteome</keyword>
<sequence length="430" mass="47223">MRIAFLSAGTRGDVQPMIAIGDALVRRGHEVVVAVNSDLAPWVRKAGLEAVPTGTDIGRFLSSEEGRSMLARGRAMTAIRRIAADERKVNATITEACRAAAEGADLILTTLTMGLRGFYLEEALGIPSRILYSFPIQPTGDFTSSIMPRVRDFRVPWANRTSSRVLNQLYWLQNRANLDELCDAMGVPRVRRLPRQEDWPALHLYSRHVVPVPSDLPDRHELVGWPVLGPALRERLGEGVVDAELDAWLDAGPPPVYFGFGSIPVLSPAETLRSLAEVTARLGVRGLVGVGWSDLGRFADDLPEHLYVARSDFDHDRVLPRCRAAVHHGGAGTTASALRAGLPAVVASVYADQPFWGWRIERLGAGVTLPFRRLTPDRLHRALDRVLDPAYRARARALGDALRKEDAVALTADLVERWGPGRPLRTTAHP</sequence>
<evidence type="ECO:0000259" key="1">
    <source>
        <dbReference type="Pfam" id="PF03033"/>
    </source>
</evidence>
<dbReference type="Pfam" id="PF03033">
    <property type="entry name" value="Glyco_transf_28"/>
    <property type="match status" value="1"/>
</dbReference>
<dbReference type="InterPro" id="IPR050426">
    <property type="entry name" value="Glycosyltransferase_28"/>
</dbReference>
<dbReference type="AlphaFoldDB" id="A0A7Y9GFF8"/>
<dbReference type="PANTHER" id="PTHR48050:SF13">
    <property type="entry name" value="STEROL 3-BETA-GLUCOSYLTRANSFERASE UGT80A2"/>
    <property type="match status" value="1"/>
</dbReference>
<dbReference type="PANTHER" id="PTHR48050">
    <property type="entry name" value="STEROL 3-BETA-GLUCOSYLTRANSFERASE"/>
    <property type="match status" value="1"/>
</dbReference>
<keyword evidence="3" id="KW-0808">Transferase</keyword>
<dbReference type="GO" id="GO:0033072">
    <property type="term" value="P:vancomycin biosynthetic process"/>
    <property type="evidence" value="ECO:0007669"/>
    <property type="project" value="UniProtKB-ARBA"/>
</dbReference>
<dbReference type="Gene3D" id="3.40.50.2000">
    <property type="entry name" value="Glycogen Phosphorylase B"/>
    <property type="match status" value="2"/>
</dbReference>
<evidence type="ECO:0000259" key="2">
    <source>
        <dbReference type="Pfam" id="PF06722"/>
    </source>
</evidence>
<organism evidence="3 4">
    <name type="scientific">Actinomadura citrea</name>
    <dbReference type="NCBI Taxonomy" id="46158"/>
    <lineage>
        <taxon>Bacteria</taxon>
        <taxon>Bacillati</taxon>
        <taxon>Actinomycetota</taxon>
        <taxon>Actinomycetes</taxon>
        <taxon>Streptosporangiales</taxon>
        <taxon>Thermomonosporaceae</taxon>
        <taxon>Actinomadura</taxon>
    </lineage>
</organism>
<evidence type="ECO:0000313" key="4">
    <source>
        <dbReference type="Proteomes" id="UP000591272"/>
    </source>
</evidence>
<dbReference type="Pfam" id="PF06722">
    <property type="entry name" value="EryCIII-like_C"/>
    <property type="match status" value="1"/>
</dbReference>
<dbReference type="GO" id="GO:0016906">
    <property type="term" value="F:sterol 3-beta-glucosyltransferase activity"/>
    <property type="evidence" value="ECO:0007669"/>
    <property type="project" value="UniProtKB-EC"/>
</dbReference>
<gene>
    <name evidence="3" type="ORF">BJ999_005685</name>
</gene>
<comment type="caution">
    <text evidence="3">The sequence shown here is derived from an EMBL/GenBank/DDBJ whole genome shotgun (WGS) entry which is preliminary data.</text>
</comment>
<reference evidence="3 4" key="1">
    <citation type="submission" date="2020-07" db="EMBL/GenBank/DDBJ databases">
        <title>Sequencing the genomes of 1000 actinobacteria strains.</title>
        <authorList>
            <person name="Klenk H.-P."/>
        </authorList>
    </citation>
    <scope>NUCLEOTIDE SEQUENCE [LARGE SCALE GENOMIC DNA]</scope>
    <source>
        <strain evidence="3 4">DSM 43461</strain>
    </source>
</reference>
<keyword evidence="3" id="KW-0328">Glycosyltransferase</keyword>
<dbReference type="EC" id="2.4.1.173" evidence="3"/>
<dbReference type="InterPro" id="IPR002213">
    <property type="entry name" value="UDP_glucos_trans"/>
</dbReference>
<protein>
    <submittedName>
        <fullName evidence="3">Sterol 3beta-glucosyltransferase</fullName>
        <ecNumber evidence="3">2.4.1.173</ecNumber>
    </submittedName>
</protein>